<name>A0A371HZV4_MUCPR</name>
<keyword evidence="2" id="KW-1185">Reference proteome</keyword>
<dbReference type="Proteomes" id="UP000257109">
    <property type="component" value="Unassembled WGS sequence"/>
</dbReference>
<organism evidence="1 2">
    <name type="scientific">Mucuna pruriens</name>
    <name type="common">Velvet bean</name>
    <name type="synonym">Dolichos pruriens</name>
    <dbReference type="NCBI Taxonomy" id="157652"/>
    <lineage>
        <taxon>Eukaryota</taxon>
        <taxon>Viridiplantae</taxon>
        <taxon>Streptophyta</taxon>
        <taxon>Embryophyta</taxon>
        <taxon>Tracheophyta</taxon>
        <taxon>Spermatophyta</taxon>
        <taxon>Magnoliopsida</taxon>
        <taxon>eudicotyledons</taxon>
        <taxon>Gunneridae</taxon>
        <taxon>Pentapetalae</taxon>
        <taxon>rosids</taxon>
        <taxon>fabids</taxon>
        <taxon>Fabales</taxon>
        <taxon>Fabaceae</taxon>
        <taxon>Papilionoideae</taxon>
        <taxon>50 kb inversion clade</taxon>
        <taxon>NPAAA clade</taxon>
        <taxon>indigoferoid/millettioid clade</taxon>
        <taxon>Phaseoleae</taxon>
        <taxon>Mucuna</taxon>
    </lineage>
</organism>
<accession>A0A371HZV4</accession>
<gene>
    <name evidence="1" type="ORF">CR513_07421</name>
</gene>
<dbReference type="Gene3D" id="2.40.70.10">
    <property type="entry name" value="Acid Proteases"/>
    <property type="match status" value="1"/>
</dbReference>
<feature type="non-terminal residue" evidence="1">
    <location>
        <position position="1"/>
    </location>
</feature>
<proteinExistence type="predicted"/>
<dbReference type="InterPro" id="IPR021109">
    <property type="entry name" value="Peptidase_aspartic_dom_sf"/>
</dbReference>
<dbReference type="EMBL" id="QJKJ01001293">
    <property type="protein sequence ID" value="RDY08338.1"/>
    <property type="molecule type" value="Genomic_DNA"/>
</dbReference>
<sequence length="262" mass="29909">MRVFKALSRLSFEYLYKFYNLLILKDWKCHKFEEGLRYELKKVIIHMKIMEFVELVEKVKVVERFEPNSRSRPTRSKKYNGGGLLTSSLPIMSHIGSQETKPQIKPGHILRDCKVLPRLKSTSSVVRSTKSIVVRRMFAMSGTKASKFDNLILVECDIVANLLFDSSATHSFKSYVCMDRLALPTSSLPFDLIVSSPIATLVGYPFIVNGHCYKENLLFLPPSNLDVILGMDWLSSNQILIDYAKRTLIFPNLEDSGFITSN</sequence>
<protein>
    <submittedName>
        <fullName evidence="1">Uncharacterized protein</fullName>
    </submittedName>
</protein>
<reference evidence="1" key="1">
    <citation type="submission" date="2018-05" db="EMBL/GenBank/DDBJ databases">
        <title>Draft genome of Mucuna pruriens seed.</title>
        <authorList>
            <person name="Nnadi N.E."/>
            <person name="Vos R."/>
            <person name="Hasami M.H."/>
            <person name="Devisetty U.K."/>
            <person name="Aguiy J.C."/>
        </authorList>
    </citation>
    <scope>NUCLEOTIDE SEQUENCE [LARGE SCALE GENOMIC DNA]</scope>
    <source>
        <strain evidence="1">JCA_2017</strain>
    </source>
</reference>
<dbReference type="Pfam" id="PF08284">
    <property type="entry name" value="RVP_2"/>
    <property type="match status" value="1"/>
</dbReference>
<dbReference type="AlphaFoldDB" id="A0A371HZV4"/>
<evidence type="ECO:0000313" key="2">
    <source>
        <dbReference type="Proteomes" id="UP000257109"/>
    </source>
</evidence>
<evidence type="ECO:0000313" key="1">
    <source>
        <dbReference type="EMBL" id="RDY08338.1"/>
    </source>
</evidence>
<comment type="caution">
    <text evidence="1">The sequence shown here is derived from an EMBL/GenBank/DDBJ whole genome shotgun (WGS) entry which is preliminary data.</text>
</comment>
<dbReference type="OrthoDB" id="1436782at2759"/>